<dbReference type="Proteomes" id="UP000249619">
    <property type="component" value="Unassembled WGS sequence"/>
</dbReference>
<dbReference type="PANTHER" id="PTHR10430">
    <property type="entry name" value="PEROXIREDOXIN"/>
    <property type="match status" value="1"/>
</dbReference>
<keyword evidence="5 7" id="KW-0676">Redox-active center</keyword>
<dbReference type="GO" id="GO:0005739">
    <property type="term" value="C:mitochondrion"/>
    <property type="evidence" value="ECO:0007669"/>
    <property type="project" value="TreeGrafter"/>
</dbReference>
<dbReference type="GO" id="GO:0008379">
    <property type="term" value="F:thioredoxin peroxidase activity"/>
    <property type="evidence" value="ECO:0007669"/>
    <property type="project" value="InterPro"/>
</dbReference>
<keyword evidence="3 7" id="KW-0049">Antioxidant</keyword>
<comment type="similarity">
    <text evidence="1 7">Belongs to the peroxiredoxin family. Prx5 subfamily.</text>
</comment>
<dbReference type="GO" id="GO:0005777">
    <property type="term" value="C:peroxisome"/>
    <property type="evidence" value="ECO:0007669"/>
    <property type="project" value="TreeGrafter"/>
</dbReference>
<comment type="function">
    <text evidence="7">Thiol-specific peroxidase that catalyzes the reduction of hydrogen peroxide and organic hydroperoxides to water and alcohols, respectively. Plays a role in cell protection against oxidative stress by detoxifying peroxides.</text>
</comment>
<dbReference type="AlphaFoldDB" id="A0A364N8W9"/>
<dbReference type="EMBL" id="QGDH01000032">
    <property type="protein sequence ID" value="RAR13647.1"/>
    <property type="molecule type" value="Genomic_DNA"/>
</dbReference>
<protein>
    <submittedName>
        <fullName evidence="10">AhpC/TSA family protein</fullName>
    </submittedName>
</protein>
<evidence type="ECO:0000256" key="5">
    <source>
        <dbReference type="ARBA" id="ARBA00023284"/>
    </source>
</evidence>
<evidence type="ECO:0000256" key="8">
    <source>
        <dbReference type="SAM" id="MobiDB-lite"/>
    </source>
</evidence>
<dbReference type="OrthoDB" id="1882547at2759"/>
<dbReference type="Pfam" id="PF08534">
    <property type="entry name" value="Redoxin"/>
    <property type="match status" value="1"/>
</dbReference>
<keyword evidence="2 7" id="KW-0575">Peroxidase</keyword>
<evidence type="ECO:0000256" key="4">
    <source>
        <dbReference type="ARBA" id="ARBA00023002"/>
    </source>
</evidence>
<dbReference type="InterPro" id="IPR036249">
    <property type="entry name" value="Thioredoxin-like_sf"/>
</dbReference>
<evidence type="ECO:0000313" key="11">
    <source>
        <dbReference type="Proteomes" id="UP000249619"/>
    </source>
</evidence>
<reference evidence="11" key="1">
    <citation type="submission" date="2018-05" db="EMBL/GenBank/DDBJ databases">
        <title>Draft genome sequence of Stemphylium lycopersici strain CIDEFI 213.</title>
        <authorList>
            <person name="Medina R."/>
            <person name="Franco M.E.E."/>
            <person name="Lucentini C.G."/>
            <person name="Saparrat M.C.N."/>
            <person name="Balatti P.A."/>
        </authorList>
    </citation>
    <scope>NUCLEOTIDE SEQUENCE [LARGE SCALE GENOMIC DNA]</scope>
    <source>
        <strain evidence="11">CIDEFI 213</strain>
    </source>
</reference>
<name>A0A364N8W9_STELY</name>
<evidence type="ECO:0000256" key="6">
    <source>
        <dbReference type="PIRSR" id="PIRSR637944-1"/>
    </source>
</evidence>
<dbReference type="PROSITE" id="PS51352">
    <property type="entry name" value="THIOREDOXIN_2"/>
    <property type="match status" value="1"/>
</dbReference>
<dbReference type="Gene3D" id="3.40.30.10">
    <property type="entry name" value="Glutaredoxin"/>
    <property type="match status" value="1"/>
</dbReference>
<sequence>MVLVSFRRRAMPLATPLTAHDRPKLVDLVVFAEEAEGAAGAGGLRLPPSAELNNRRRLTPPPTPPFSSAHVLYTPSHLLHLPPIMFSATARRVPLACPVARRRLFHASAPALVKVGDKLPDVDLVEGSPGNKVNLAKELTGKGVIVGVPAAFSPSCSENHIPGYINSPKLKDAGKVFVVSVNDPFVMKAWGKILDPSGSSGIRFLGDPSLSFTKALDLSFDGASIFGGDRSKRYALVVDNGTVKATHVESDNTGLNVSAADKVL</sequence>
<feature type="domain" description="Thioredoxin" evidence="9">
    <location>
        <begin position="113"/>
        <end position="264"/>
    </location>
</feature>
<dbReference type="InterPro" id="IPR037944">
    <property type="entry name" value="PRX5-like"/>
</dbReference>
<comment type="caution">
    <text evidence="10">The sequence shown here is derived from an EMBL/GenBank/DDBJ whole genome shotgun (WGS) entry which is preliminary data.</text>
</comment>
<feature type="region of interest" description="Disordered" evidence="8">
    <location>
        <begin position="40"/>
        <end position="63"/>
    </location>
</feature>
<dbReference type="InterPro" id="IPR013766">
    <property type="entry name" value="Thioredoxin_domain"/>
</dbReference>
<evidence type="ECO:0000256" key="3">
    <source>
        <dbReference type="ARBA" id="ARBA00022862"/>
    </source>
</evidence>
<gene>
    <name evidence="10" type="ORF">DDE83_002969</name>
</gene>
<dbReference type="FunFam" id="3.40.30.10:FF:000159">
    <property type="entry name" value="Peroxiredoxin"/>
    <property type="match status" value="1"/>
</dbReference>
<dbReference type="SUPFAM" id="SSF52833">
    <property type="entry name" value="Thioredoxin-like"/>
    <property type="match status" value="1"/>
</dbReference>
<dbReference type="GO" id="GO:0005829">
    <property type="term" value="C:cytosol"/>
    <property type="evidence" value="ECO:0007669"/>
    <property type="project" value="TreeGrafter"/>
</dbReference>
<proteinExistence type="inferred from homology"/>
<keyword evidence="4 7" id="KW-0560">Oxidoreductase</keyword>
<dbReference type="GO" id="GO:0042744">
    <property type="term" value="P:hydrogen peroxide catabolic process"/>
    <property type="evidence" value="ECO:0007669"/>
    <property type="project" value="TreeGrafter"/>
</dbReference>
<dbReference type="InterPro" id="IPR013740">
    <property type="entry name" value="Redoxin"/>
</dbReference>
<organism evidence="10 11">
    <name type="scientific">Stemphylium lycopersici</name>
    <name type="common">Tomato gray leaf spot disease fungus</name>
    <name type="synonym">Thyrospora lycopersici</name>
    <dbReference type="NCBI Taxonomy" id="183478"/>
    <lineage>
        <taxon>Eukaryota</taxon>
        <taxon>Fungi</taxon>
        <taxon>Dikarya</taxon>
        <taxon>Ascomycota</taxon>
        <taxon>Pezizomycotina</taxon>
        <taxon>Dothideomycetes</taxon>
        <taxon>Pleosporomycetidae</taxon>
        <taxon>Pleosporales</taxon>
        <taxon>Pleosporineae</taxon>
        <taxon>Pleosporaceae</taxon>
        <taxon>Stemphylium</taxon>
    </lineage>
</organism>
<evidence type="ECO:0000256" key="7">
    <source>
        <dbReference type="RuleBase" id="RU366011"/>
    </source>
</evidence>
<dbReference type="STRING" id="183478.A0A364N8W9"/>
<feature type="active site" description="Cysteine sulfenic acid (-SOH) intermediate" evidence="6">
    <location>
        <position position="156"/>
    </location>
</feature>
<evidence type="ECO:0000259" key="9">
    <source>
        <dbReference type="PROSITE" id="PS51352"/>
    </source>
</evidence>
<dbReference type="GO" id="GO:0034599">
    <property type="term" value="P:cellular response to oxidative stress"/>
    <property type="evidence" value="ECO:0007669"/>
    <property type="project" value="InterPro"/>
</dbReference>
<dbReference type="PANTHER" id="PTHR10430:SF39">
    <property type="entry name" value="PEROXISOMAL MEMBRANE ASSOCIATED PROTEIN 20"/>
    <property type="match status" value="1"/>
</dbReference>
<keyword evidence="11" id="KW-1185">Reference proteome</keyword>
<evidence type="ECO:0000313" key="10">
    <source>
        <dbReference type="EMBL" id="RAR13647.1"/>
    </source>
</evidence>
<dbReference type="GO" id="GO:0045454">
    <property type="term" value="P:cell redox homeostasis"/>
    <property type="evidence" value="ECO:0007669"/>
    <property type="project" value="TreeGrafter"/>
</dbReference>
<dbReference type="CDD" id="cd03013">
    <property type="entry name" value="PRX5_like"/>
    <property type="match status" value="1"/>
</dbReference>
<evidence type="ECO:0000256" key="2">
    <source>
        <dbReference type="ARBA" id="ARBA00022559"/>
    </source>
</evidence>
<accession>A0A364N8W9</accession>
<evidence type="ECO:0000256" key="1">
    <source>
        <dbReference type="ARBA" id="ARBA00010505"/>
    </source>
</evidence>